<dbReference type="EMBL" id="FQUT01000022">
    <property type="protein sequence ID" value="SHG76329.1"/>
    <property type="molecule type" value="Genomic_DNA"/>
</dbReference>
<proteinExistence type="predicted"/>
<gene>
    <name evidence="1" type="ORF">SAMN05443633_12220</name>
</gene>
<name>A0A1M5MHB5_9FLAO</name>
<evidence type="ECO:0000313" key="2">
    <source>
        <dbReference type="Proteomes" id="UP000184518"/>
    </source>
</evidence>
<dbReference type="Proteomes" id="UP000184518">
    <property type="component" value="Unassembled WGS sequence"/>
</dbReference>
<sequence>MISLFLFIGCNQKAQKYNYEIEDSDDSYVMDGWSTEQKEDYYQKAGNLLQKFLLHDNYKIPTEVEFSKILREKLNISINTDKVYQIVPHHIFQTDSLDNTYSQLVIFPQEKIISFKSELPLLDKESIENYNSSDFKNLDHSKDYNNVINKLLFNPNQKEIDIWLKDEQLKEIFIFLVTDFHFYYEDRIFKYIIEELKRSPEKYKAEYIKLLF</sequence>
<dbReference type="STRING" id="1416778.SAMN05443633_12220"/>
<protein>
    <submittedName>
        <fullName evidence="1">Uncharacterized protein</fullName>
    </submittedName>
</protein>
<reference evidence="2" key="1">
    <citation type="submission" date="2016-11" db="EMBL/GenBank/DDBJ databases">
        <authorList>
            <person name="Varghese N."/>
            <person name="Submissions S."/>
        </authorList>
    </citation>
    <scope>NUCLEOTIDE SEQUENCE [LARGE SCALE GENOMIC DNA]</scope>
    <source>
        <strain evidence="2">DSM 27619</strain>
    </source>
</reference>
<dbReference type="AlphaFoldDB" id="A0A1M5MHB5"/>
<accession>A0A1M5MHB5</accession>
<evidence type="ECO:0000313" key="1">
    <source>
        <dbReference type="EMBL" id="SHG76329.1"/>
    </source>
</evidence>
<keyword evidence="2" id="KW-1185">Reference proteome</keyword>
<organism evidence="1 2">
    <name type="scientific">Chryseobacterium arachidis</name>
    <dbReference type="NCBI Taxonomy" id="1416778"/>
    <lineage>
        <taxon>Bacteria</taxon>
        <taxon>Pseudomonadati</taxon>
        <taxon>Bacteroidota</taxon>
        <taxon>Flavobacteriia</taxon>
        <taxon>Flavobacteriales</taxon>
        <taxon>Weeksellaceae</taxon>
        <taxon>Chryseobacterium group</taxon>
        <taxon>Chryseobacterium</taxon>
    </lineage>
</organism>